<keyword evidence="2" id="KW-1185">Reference proteome</keyword>
<proteinExistence type="predicted"/>
<dbReference type="Proteomes" id="UP001183202">
    <property type="component" value="Unassembled WGS sequence"/>
</dbReference>
<sequence length="246" mass="27341">MCALEAGNWRDVLYVIYPQVVGEAQGQAARLLSMVHAITRGMRWRALGQVVEAWAEFGDAARMLPTSFCPTRDGQAIPLAVLAPAPEGDFGHAMLTWRAAQTVVREQQDLLALRALLVKPGLTLYEVLVYAYADYRRWVEDDPWTWLEPSADTPSVVRNTPMTFCARATRIRRFGRPFAADVDPAALRRAKGLPGLYADTMRYLAAAAAPAEGIPPRLGWTRAHELAIRWLDDVEKRLDLLASGDP</sequence>
<reference evidence="2" key="1">
    <citation type="submission" date="2023-07" db="EMBL/GenBank/DDBJ databases">
        <title>30 novel species of actinomycetes from the DSMZ collection.</title>
        <authorList>
            <person name="Nouioui I."/>
        </authorList>
    </citation>
    <scope>NUCLEOTIDE SEQUENCE [LARGE SCALE GENOMIC DNA]</scope>
    <source>
        <strain evidence="2">DSM 45834</strain>
    </source>
</reference>
<comment type="caution">
    <text evidence="1">The sequence shown here is derived from an EMBL/GenBank/DDBJ whole genome shotgun (WGS) entry which is preliminary data.</text>
</comment>
<evidence type="ECO:0000313" key="2">
    <source>
        <dbReference type="Proteomes" id="UP001183202"/>
    </source>
</evidence>
<protein>
    <submittedName>
        <fullName evidence="1">Uncharacterized protein</fullName>
    </submittedName>
</protein>
<organism evidence="1 2">
    <name type="scientific">Pseudonocardia charpentierae</name>
    <dbReference type="NCBI Taxonomy" id="3075545"/>
    <lineage>
        <taxon>Bacteria</taxon>
        <taxon>Bacillati</taxon>
        <taxon>Actinomycetota</taxon>
        <taxon>Actinomycetes</taxon>
        <taxon>Pseudonocardiales</taxon>
        <taxon>Pseudonocardiaceae</taxon>
        <taxon>Pseudonocardia</taxon>
    </lineage>
</organism>
<dbReference type="EMBL" id="JAVREJ010000004">
    <property type="protein sequence ID" value="MDT0349529.1"/>
    <property type="molecule type" value="Genomic_DNA"/>
</dbReference>
<gene>
    <name evidence="1" type="ORF">RM445_08340</name>
</gene>
<evidence type="ECO:0000313" key="1">
    <source>
        <dbReference type="EMBL" id="MDT0349529.1"/>
    </source>
</evidence>
<dbReference type="RefSeq" id="WP_311555550.1">
    <property type="nucleotide sequence ID" value="NZ_JAVREJ010000004.1"/>
</dbReference>
<name>A0ABU2N8B3_9PSEU</name>
<accession>A0ABU2N8B3</accession>